<protein>
    <submittedName>
        <fullName evidence="2">DNA-deoxyinosine glycosylase</fullName>
    </submittedName>
</protein>
<sequence>MTIIESFEAIADKNARILVLGSIPGIRSLQDQQYYAHPRNQFWPIICKLLSINPDSAYVERLNKLTLSGVALWDVMKRCRRPGSMDSNIDFTSVVINDFDSFFESHGKIEAILFNGATADKIFNKHYYSKAFTEKIKRYRLPSTSPANAAMSFEQKLENWRVLPELLNRPLQESQ</sequence>
<dbReference type="Pfam" id="PF03167">
    <property type="entry name" value="UDG"/>
    <property type="match status" value="1"/>
</dbReference>
<keyword evidence="3" id="KW-1185">Reference proteome</keyword>
<dbReference type="OrthoDB" id="9799921at2"/>
<dbReference type="InterPro" id="IPR005122">
    <property type="entry name" value="Uracil-DNA_glycosylase-like"/>
</dbReference>
<evidence type="ECO:0000259" key="1">
    <source>
        <dbReference type="SMART" id="SM00986"/>
    </source>
</evidence>
<dbReference type="STRING" id="702114.A1355_06350"/>
<comment type="caution">
    <text evidence="2">The sequence shown here is derived from an EMBL/GenBank/DDBJ whole genome shotgun (WGS) entry which is preliminary data.</text>
</comment>
<dbReference type="SMART" id="SM00987">
    <property type="entry name" value="UreE_C"/>
    <property type="match status" value="1"/>
</dbReference>
<evidence type="ECO:0000313" key="3">
    <source>
        <dbReference type="Proteomes" id="UP000077628"/>
    </source>
</evidence>
<dbReference type="InterPro" id="IPR026353">
    <property type="entry name" value="Hypoxan-DNA_Glyclase"/>
</dbReference>
<dbReference type="EMBL" id="LUUK01000172">
    <property type="protein sequence ID" value="OAI18181.1"/>
    <property type="molecule type" value="Genomic_DNA"/>
</dbReference>
<dbReference type="InterPro" id="IPR036895">
    <property type="entry name" value="Uracil-DNA_glycosylase-like_sf"/>
</dbReference>
<reference evidence="3" key="1">
    <citation type="submission" date="2016-03" db="EMBL/GenBank/DDBJ databases">
        <authorList>
            <person name="Heylen K."/>
            <person name="De Vos P."/>
            <person name="Vekeman B."/>
        </authorList>
    </citation>
    <scope>NUCLEOTIDE SEQUENCE [LARGE SCALE GENOMIC DNA]</scope>
    <source>
        <strain evidence="3">R-45383</strain>
    </source>
</reference>
<dbReference type="Proteomes" id="UP000077628">
    <property type="component" value="Unassembled WGS sequence"/>
</dbReference>
<proteinExistence type="predicted"/>
<feature type="domain" description="Uracil-DNA glycosylase-like" evidence="1">
    <location>
        <begin position="8"/>
        <end position="163"/>
    </location>
</feature>
<dbReference type="SUPFAM" id="SSF52141">
    <property type="entry name" value="Uracil-DNA glycosylase-like"/>
    <property type="match status" value="1"/>
</dbReference>
<evidence type="ECO:0000313" key="2">
    <source>
        <dbReference type="EMBL" id="OAI18181.1"/>
    </source>
</evidence>
<dbReference type="Gene3D" id="3.40.470.10">
    <property type="entry name" value="Uracil-DNA glycosylase-like domain"/>
    <property type="match status" value="1"/>
</dbReference>
<dbReference type="CDD" id="cd10032">
    <property type="entry name" value="UDG-F6_HDG"/>
    <property type="match status" value="1"/>
</dbReference>
<accession>A0A177NJW4</accession>
<organism evidence="2 3">
    <name type="scientific">Methylomonas koyamae</name>
    <dbReference type="NCBI Taxonomy" id="702114"/>
    <lineage>
        <taxon>Bacteria</taxon>
        <taxon>Pseudomonadati</taxon>
        <taxon>Pseudomonadota</taxon>
        <taxon>Gammaproteobacteria</taxon>
        <taxon>Methylococcales</taxon>
        <taxon>Methylococcaceae</taxon>
        <taxon>Methylomonas</taxon>
    </lineage>
</organism>
<dbReference type="SMART" id="SM00986">
    <property type="entry name" value="UDG"/>
    <property type="match status" value="1"/>
</dbReference>
<dbReference type="AlphaFoldDB" id="A0A177NJW4"/>
<dbReference type="NCBIfam" id="TIGR04274">
    <property type="entry name" value="hypoxanDNAglyco"/>
    <property type="match status" value="1"/>
</dbReference>
<gene>
    <name evidence="2" type="ORF">A1355_06350</name>
</gene>
<name>A0A177NJW4_9GAMM</name>
<dbReference type="RefSeq" id="WP_064028885.1">
    <property type="nucleotide sequence ID" value="NZ_LUUK01000172.1"/>
</dbReference>